<dbReference type="EMBL" id="LIZS01000001">
    <property type="protein sequence ID" value="KPJ54471.1"/>
    <property type="molecule type" value="Genomic_DNA"/>
</dbReference>
<name>A0A0S7WWC7_UNCT6</name>
<dbReference type="Gene3D" id="3.40.50.1110">
    <property type="entry name" value="SGNH hydrolase"/>
    <property type="match status" value="1"/>
</dbReference>
<gene>
    <name evidence="1" type="ORF">AMJ39_00090</name>
</gene>
<proteinExistence type="predicted"/>
<reference evidence="1 2" key="1">
    <citation type="journal article" date="2015" name="Microbiome">
        <title>Genomic resolution of linkages in carbon, nitrogen, and sulfur cycling among widespread estuary sediment bacteria.</title>
        <authorList>
            <person name="Baker B.J."/>
            <person name="Lazar C.S."/>
            <person name="Teske A.P."/>
            <person name="Dick G.J."/>
        </authorList>
    </citation>
    <scope>NUCLEOTIDE SEQUENCE [LARGE SCALE GENOMIC DNA]</scope>
    <source>
        <strain evidence="1">DG_24</strain>
    </source>
</reference>
<comment type="caution">
    <text evidence="1">The sequence shown here is derived from an EMBL/GenBank/DDBJ whole genome shotgun (WGS) entry which is preliminary data.</text>
</comment>
<protein>
    <recommendedName>
        <fullName evidence="3">SGNH hydrolase-type esterase domain-containing protein</fullName>
    </recommendedName>
</protein>
<dbReference type="SUPFAM" id="SSF52266">
    <property type="entry name" value="SGNH hydrolase"/>
    <property type="match status" value="1"/>
</dbReference>
<accession>A0A0S7WWC7</accession>
<dbReference type="AlphaFoldDB" id="A0A0S7WWC7"/>
<dbReference type="InterPro" id="IPR036514">
    <property type="entry name" value="SGNH_hydro_sf"/>
</dbReference>
<dbReference type="Proteomes" id="UP000052008">
    <property type="component" value="Unassembled WGS sequence"/>
</dbReference>
<sequence length="61" mass="6368">MGRHLRAAGAGVTDLLPVLAGHAAEEVYLPDDTIHLSERGHQIVVEVLAEAIGTLLTVGVD</sequence>
<evidence type="ECO:0000313" key="2">
    <source>
        <dbReference type="Proteomes" id="UP000052008"/>
    </source>
</evidence>
<dbReference type="STRING" id="1703770.AMJ39_00090"/>
<evidence type="ECO:0008006" key="3">
    <source>
        <dbReference type="Google" id="ProtNLM"/>
    </source>
</evidence>
<evidence type="ECO:0000313" key="1">
    <source>
        <dbReference type="EMBL" id="KPJ54471.1"/>
    </source>
</evidence>
<organism evidence="1 2">
    <name type="scientific">candidate division TA06 bacterium DG_24</name>
    <dbReference type="NCBI Taxonomy" id="1703770"/>
    <lineage>
        <taxon>Bacteria</taxon>
        <taxon>Bacteria division TA06</taxon>
    </lineage>
</organism>